<keyword evidence="2" id="KW-1185">Reference proteome</keyword>
<dbReference type="Proteomes" id="UP000593892">
    <property type="component" value="Chromosome"/>
</dbReference>
<gene>
    <name evidence="1" type="ORF">IRI77_32390</name>
</gene>
<dbReference type="Gene3D" id="3.90.850.10">
    <property type="entry name" value="Fumarylacetoacetase-like, C-terminal domain"/>
    <property type="match status" value="1"/>
</dbReference>
<dbReference type="GO" id="GO:0003824">
    <property type="term" value="F:catalytic activity"/>
    <property type="evidence" value="ECO:0007669"/>
    <property type="project" value="InterPro"/>
</dbReference>
<protein>
    <submittedName>
        <fullName evidence="1">GguC protein</fullName>
    </submittedName>
</protein>
<reference evidence="1 2" key="1">
    <citation type="submission" date="2020-10" db="EMBL/GenBank/DDBJ databases">
        <title>Complete genome sequence of Paludibaculum fermentans P105T, a facultatively anaerobic acidobacterium capable of dissimilatory Fe(III) reduction.</title>
        <authorList>
            <person name="Dedysh S.N."/>
            <person name="Beletsky A.V."/>
            <person name="Kulichevskaya I.S."/>
            <person name="Mardanov A.V."/>
            <person name="Ravin N.V."/>
        </authorList>
    </citation>
    <scope>NUCLEOTIDE SEQUENCE [LARGE SCALE GENOMIC DNA]</scope>
    <source>
        <strain evidence="1 2">P105</strain>
    </source>
</reference>
<dbReference type="SUPFAM" id="SSF56529">
    <property type="entry name" value="FAH"/>
    <property type="match status" value="1"/>
</dbReference>
<name>A0A7S7SP74_PALFE</name>
<sequence length="330" mass="36048">MRLVQLESGGGRCVALVEGNHLQVLRGFASVYELAQAAIGRGMRLGALAAESVSGRTEDYDAVYAGRSDWRLLPAGDHPTEPARCLVSGTGLTHLASASRRDAMHANTAQLTDSMRMYLWGEEGGRPTAGQAGVAPEWFYKGNGTILRAHNQPLLVPRFGEDGGEEPEIAGVYLIDAEGVPRRLGLTMGNEFSDHKHERRNYLYLASSKLRTCSIGPELVVDAEFGAVAGQVSILRGDQVLWRHDIGSGEARMSHTLANLEHHHFKYEQHRRPGDVHIHYFGADAFSFGDGLELAEGDVMQVQFEGFGRPLRNPVHIDRSPDALVAVMPC</sequence>
<dbReference type="KEGG" id="pfer:IRI77_32390"/>
<organism evidence="1 2">
    <name type="scientific">Paludibaculum fermentans</name>
    <dbReference type="NCBI Taxonomy" id="1473598"/>
    <lineage>
        <taxon>Bacteria</taxon>
        <taxon>Pseudomonadati</taxon>
        <taxon>Acidobacteriota</taxon>
        <taxon>Terriglobia</taxon>
        <taxon>Bryobacterales</taxon>
        <taxon>Bryobacteraceae</taxon>
        <taxon>Paludibaculum</taxon>
    </lineage>
</organism>
<dbReference type="InterPro" id="IPR009645">
    <property type="entry name" value="GguC"/>
</dbReference>
<dbReference type="PIRSF" id="PIRSF033905">
    <property type="entry name" value="UCP033905"/>
    <property type="match status" value="1"/>
</dbReference>
<dbReference type="EMBL" id="CP063849">
    <property type="protein sequence ID" value="QOY92229.1"/>
    <property type="molecule type" value="Genomic_DNA"/>
</dbReference>
<evidence type="ECO:0000313" key="2">
    <source>
        <dbReference type="Proteomes" id="UP000593892"/>
    </source>
</evidence>
<evidence type="ECO:0000313" key="1">
    <source>
        <dbReference type="EMBL" id="QOY92229.1"/>
    </source>
</evidence>
<dbReference type="RefSeq" id="WP_194453883.1">
    <property type="nucleotide sequence ID" value="NZ_CP063849.1"/>
</dbReference>
<accession>A0A7S7SP74</accession>
<dbReference type="NCBIfam" id="NF040903">
    <property type="entry name" value="GguC"/>
    <property type="match status" value="1"/>
</dbReference>
<dbReference type="InterPro" id="IPR036663">
    <property type="entry name" value="Fumarylacetoacetase_C_sf"/>
</dbReference>
<dbReference type="AlphaFoldDB" id="A0A7S7SP74"/>
<proteinExistence type="predicted"/>